<dbReference type="EMBL" id="WVTA01000004">
    <property type="protein sequence ID" value="KAK3214138.1"/>
    <property type="molecule type" value="Genomic_DNA"/>
</dbReference>
<dbReference type="PANTHER" id="PTHR44305">
    <property type="entry name" value="SI:DKEY-192D15.2-RELATED"/>
    <property type="match status" value="1"/>
</dbReference>
<keyword evidence="4" id="KW-1185">Reference proteome</keyword>
<protein>
    <recommendedName>
        <fullName evidence="2">Protein kinase domain-containing protein</fullName>
    </recommendedName>
</protein>
<feature type="region of interest" description="Disordered" evidence="1">
    <location>
        <begin position="187"/>
        <end position="209"/>
    </location>
</feature>
<dbReference type="InterPro" id="IPR053083">
    <property type="entry name" value="TF_kinase-domain_protein"/>
</dbReference>
<feature type="domain" description="Protein kinase" evidence="2">
    <location>
        <begin position="215"/>
        <end position="564"/>
    </location>
</feature>
<dbReference type="SUPFAM" id="SSF56112">
    <property type="entry name" value="Protein kinase-like (PK-like)"/>
    <property type="match status" value="1"/>
</dbReference>
<dbReference type="PROSITE" id="PS50011">
    <property type="entry name" value="PROTEIN_KINASE_DOM"/>
    <property type="match status" value="1"/>
</dbReference>
<dbReference type="Proteomes" id="UP001280581">
    <property type="component" value="Unassembled WGS sequence"/>
</dbReference>
<accession>A0AAN6M1Q2</accession>
<evidence type="ECO:0000259" key="2">
    <source>
        <dbReference type="PROSITE" id="PS50011"/>
    </source>
</evidence>
<dbReference type="PANTHER" id="PTHR44305:SF2">
    <property type="entry name" value="SI:DKEY-192D15.2"/>
    <property type="match status" value="1"/>
</dbReference>
<dbReference type="GO" id="GO:0005524">
    <property type="term" value="F:ATP binding"/>
    <property type="evidence" value="ECO:0007669"/>
    <property type="project" value="InterPro"/>
</dbReference>
<evidence type="ECO:0000313" key="3">
    <source>
        <dbReference type="EMBL" id="KAK3214138.1"/>
    </source>
</evidence>
<proteinExistence type="predicted"/>
<feature type="compositionally biased region" description="Basic and acidic residues" evidence="1">
    <location>
        <begin position="187"/>
        <end position="204"/>
    </location>
</feature>
<sequence>MQVSLIAGNGQPYPPLFKEQWLYPSLRITTCRESNMQYGASVQKRRLTSSGYHQNKDALSGCTTRELICSSQILEQHYTRDRYSRPWQIYVDYMKSYALQYMNPFHEFLRARDLADYDIYEERTRLGLYLLGRQLTDLDATITMEQANKELHEYEDSRDLYHVMINFAKEILNGLSPEELLPFRRPRESNEGAHTGSRGDRHDSPPTWGDLGHIADNLDALNKGRNWVFEETLCQHGHGPDEMHPKRRIVHLFAAINDEGILEKRLVVKIEGHYTHLAVEDGQHEFNVHQDLTSIKSPFILSCYGSSLRERILEPNTPSPPYLMYGYLEYAPFGDLYDLADHARRNNFYLPEFFLWRVFHGLAVALYNLDMGTNPPVLDEDMLRRSNDNMRRRYKEENWRSIMNLDIKSPNVVLAEPDEDYPAFPVPKMMDFGICFRHAENTVDRYMIDDVEALNGTEGWKPPEQLQLAGLTPWPAHNAQIPNLLSTHTHIFSLGIILLHLMNRVPRPHTEYDTEAPTHREDYDHMYSARLDDLVQRCVSMVPYERPNLARLLWETEDGVHSAKQSTLPLDQSPQQRQ</sequence>
<dbReference type="SMART" id="SM00220">
    <property type="entry name" value="S_TKc"/>
    <property type="match status" value="1"/>
</dbReference>
<dbReference type="AlphaFoldDB" id="A0AAN6M1Q2"/>
<reference evidence="3 4" key="1">
    <citation type="submission" date="2021-02" db="EMBL/GenBank/DDBJ databases">
        <title>Genome assembly of Pseudopithomyces chartarum.</title>
        <authorList>
            <person name="Jauregui R."/>
            <person name="Singh J."/>
            <person name="Voisey C."/>
        </authorList>
    </citation>
    <scope>NUCLEOTIDE SEQUENCE [LARGE SCALE GENOMIC DNA]</scope>
    <source>
        <strain evidence="3 4">AGR01</strain>
    </source>
</reference>
<evidence type="ECO:0000313" key="4">
    <source>
        <dbReference type="Proteomes" id="UP001280581"/>
    </source>
</evidence>
<dbReference type="GO" id="GO:0004672">
    <property type="term" value="F:protein kinase activity"/>
    <property type="evidence" value="ECO:0007669"/>
    <property type="project" value="InterPro"/>
</dbReference>
<dbReference type="InterPro" id="IPR011009">
    <property type="entry name" value="Kinase-like_dom_sf"/>
</dbReference>
<evidence type="ECO:0000256" key="1">
    <source>
        <dbReference type="SAM" id="MobiDB-lite"/>
    </source>
</evidence>
<comment type="caution">
    <text evidence="3">The sequence shown here is derived from an EMBL/GenBank/DDBJ whole genome shotgun (WGS) entry which is preliminary data.</text>
</comment>
<dbReference type="Gene3D" id="1.10.510.10">
    <property type="entry name" value="Transferase(Phosphotransferase) domain 1"/>
    <property type="match status" value="1"/>
</dbReference>
<name>A0AAN6M1Q2_9PLEO</name>
<organism evidence="3 4">
    <name type="scientific">Pseudopithomyces chartarum</name>
    <dbReference type="NCBI Taxonomy" id="1892770"/>
    <lineage>
        <taxon>Eukaryota</taxon>
        <taxon>Fungi</taxon>
        <taxon>Dikarya</taxon>
        <taxon>Ascomycota</taxon>
        <taxon>Pezizomycotina</taxon>
        <taxon>Dothideomycetes</taxon>
        <taxon>Pleosporomycetidae</taxon>
        <taxon>Pleosporales</taxon>
        <taxon>Massarineae</taxon>
        <taxon>Didymosphaeriaceae</taxon>
        <taxon>Pseudopithomyces</taxon>
    </lineage>
</organism>
<dbReference type="InterPro" id="IPR000719">
    <property type="entry name" value="Prot_kinase_dom"/>
</dbReference>
<gene>
    <name evidence="3" type="ORF">GRF29_28g2176248</name>
</gene>